<reference evidence="2 3" key="1">
    <citation type="submission" date="2017-12" db="EMBL/GenBank/DDBJ databases">
        <title>Genomes of bacteria within cyanobacterial aggregates.</title>
        <authorList>
            <person name="Cai H."/>
        </authorList>
    </citation>
    <scope>NUCLEOTIDE SEQUENCE [LARGE SCALE GENOMIC DNA]</scope>
    <source>
        <strain evidence="2 3">TH16</strain>
    </source>
</reference>
<accession>A0A2K9NJM0</accession>
<dbReference type="SUPFAM" id="SSF53955">
    <property type="entry name" value="Lysozyme-like"/>
    <property type="match status" value="1"/>
</dbReference>
<dbReference type="OrthoDB" id="5945995at2"/>
<dbReference type="Gene3D" id="1.10.530.10">
    <property type="match status" value="1"/>
</dbReference>
<keyword evidence="3" id="KW-1185">Reference proteome</keyword>
<dbReference type="InterPro" id="IPR008258">
    <property type="entry name" value="Transglycosylase_SLT_dom_1"/>
</dbReference>
<evidence type="ECO:0000256" key="1">
    <source>
        <dbReference type="ARBA" id="ARBA00009387"/>
    </source>
</evidence>
<dbReference type="InterPro" id="IPR023346">
    <property type="entry name" value="Lysozyme-like_dom_sf"/>
</dbReference>
<organism evidence="2 3">
    <name type="scientific">Niveispirillum cyanobacteriorum</name>
    <dbReference type="NCBI Taxonomy" id="1612173"/>
    <lineage>
        <taxon>Bacteria</taxon>
        <taxon>Pseudomonadati</taxon>
        <taxon>Pseudomonadota</taxon>
        <taxon>Alphaproteobacteria</taxon>
        <taxon>Rhodospirillales</taxon>
        <taxon>Azospirillaceae</taxon>
        <taxon>Niveispirillum</taxon>
    </lineage>
</organism>
<proteinExistence type="inferred from homology"/>
<dbReference type="PROSITE" id="PS51318">
    <property type="entry name" value="TAT"/>
    <property type="match status" value="1"/>
</dbReference>
<protein>
    <submittedName>
        <fullName evidence="2">Transglycosylase</fullName>
    </submittedName>
</protein>
<dbReference type="InterPro" id="IPR006311">
    <property type="entry name" value="TAT_signal"/>
</dbReference>
<dbReference type="EMBL" id="CP025612">
    <property type="protein sequence ID" value="AUN32525.1"/>
    <property type="molecule type" value="Genomic_DNA"/>
</dbReference>
<dbReference type="Proteomes" id="UP000234752">
    <property type="component" value="Chromosome eg_2"/>
</dbReference>
<gene>
    <name evidence="2" type="ORF">C0V82_19420</name>
</gene>
<dbReference type="KEGG" id="ncb:C0V82_19420"/>
<sequence length="187" mass="21011">MMNVPLSPALSRRALLGLAVGGLCLAATPAHAFTLAGTIWEETGRLAKLDPYLLYAVSYVESRQDRKGRTGPWPYAVRTNVESYYPEDFKSAMDLIHRLPAEEVKDADLGWMQVNVRWHGHRVADISHLLHPGINLRIGAGILREALDSLPGDTARAIGRYHTWMDEARGRDYGERVLALRERLRRA</sequence>
<dbReference type="Pfam" id="PF01464">
    <property type="entry name" value="SLT"/>
    <property type="match status" value="1"/>
</dbReference>
<evidence type="ECO:0000313" key="3">
    <source>
        <dbReference type="Proteomes" id="UP000234752"/>
    </source>
</evidence>
<dbReference type="AlphaFoldDB" id="A0A2K9NJM0"/>
<name>A0A2K9NJM0_9PROT</name>
<comment type="similarity">
    <text evidence="1">Belongs to the virb1 family.</text>
</comment>
<evidence type="ECO:0000313" key="2">
    <source>
        <dbReference type="EMBL" id="AUN32525.1"/>
    </source>
</evidence>
<dbReference type="RefSeq" id="WP_102114060.1">
    <property type="nucleotide sequence ID" value="NZ_BMGN01000007.1"/>
</dbReference>